<reference evidence="3 4" key="1">
    <citation type="submission" date="2019-09" db="EMBL/GenBank/DDBJ databases">
        <title>Draft genome sequencing and comparative genomics of hatchery-associated Vibrios.</title>
        <authorList>
            <person name="Kehlet-Delgado H."/>
            <person name="Mueller R.S."/>
        </authorList>
    </citation>
    <scope>NUCLEOTIDE SEQUENCE [LARGE SCALE GENOMIC DNA]</scope>
    <source>
        <strain evidence="3 4">99-46-Y</strain>
    </source>
</reference>
<dbReference type="InterPro" id="IPR050430">
    <property type="entry name" value="Peptidase_S1"/>
</dbReference>
<dbReference type="InterPro" id="IPR001254">
    <property type="entry name" value="Trypsin_dom"/>
</dbReference>
<dbReference type="InterPro" id="IPR043504">
    <property type="entry name" value="Peptidase_S1_PA_chymotrypsin"/>
</dbReference>
<comment type="caution">
    <text evidence="3">The sequence shown here is derived from an EMBL/GenBank/DDBJ whole genome shotgun (WGS) entry which is preliminary data.</text>
</comment>
<evidence type="ECO:0000256" key="1">
    <source>
        <dbReference type="ARBA" id="ARBA00023157"/>
    </source>
</evidence>
<dbReference type="InterPro" id="IPR009003">
    <property type="entry name" value="Peptidase_S1_PA"/>
</dbReference>
<feature type="domain" description="Peptidase S1" evidence="2">
    <location>
        <begin position="1"/>
        <end position="266"/>
    </location>
</feature>
<dbReference type="GO" id="GO:0004252">
    <property type="term" value="F:serine-type endopeptidase activity"/>
    <property type="evidence" value="ECO:0007669"/>
    <property type="project" value="InterPro"/>
</dbReference>
<dbReference type="PANTHER" id="PTHR24276">
    <property type="entry name" value="POLYSERASE-RELATED"/>
    <property type="match status" value="1"/>
</dbReference>
<evidence type="ECO:0000313" key="3">
    <source>
        <dbReference type="EMBL" id="NOH71656.1"/>
    </source>
</evidence>
<keyword evidence="1" id="KW-1015">Disulfide bond</keyword>
<dbReference type="GO" id="GO:0006508">
    <property type="term" value="P:proteolysis"/>
    <property type="evidence" value="ECO:0007669"/>
    <property type="project" value="InterPro"/>
</dbReference>
<protein>
    <submittedName>
        <fullName evidence="3">S1 family peptidase</fullName>
    </submittedName>
</protein>
<dbReference type="SUPFAM" id="SSF50494">
    <property type="entry name" value="Trypsin-like serine proteases"/>
    <property type="match status" value="1"/>
</dbReference>
<sequence length="306" mass="33783">MVFLSTASGGTTCGGALIAPNTVLTAAYCAVDNMDAHFLYSVDNDGTKNGESKKVVKHYFANDLYTFDEPGQYYDIAILELEGTPNNVEFLPVAAGEIPLDAKVYPLGYSSGQLKKMPIPAKVAAKENSKAYYIEAYFSECPNSPNYSNNYYNQSSTKGDEARCNYLEWAFENRREPISQTQYTISVENPSLLSSHPQYSLDESSGFVTKYGATRGDGGSPLIFDGKIYGVASTVTNIYSAPHNVATFYEGLGREGAFSWIVKTVKDIQTRVTRSEEEPKHREIIFPDNVTSAETDTNRAIVFRKN</sequence>
<name>A0A7Y3ZZE6_9VIBR</name>
<organism evidence="3 4">
    <name type="scientific">Vibrio pectenicida</name>
    <dbReference type="NCBI Taxonomy" id="62763"/>
    <lineage>
        <taxon>Bacteria</taxon>
        <taxon>Pseudomonadati</taxon>
        <taxon>Pseudomonadota</taxon>
        <taxon>Gammaproteobacteria</taxon>
        <taxon>Vibrionales</taxon>
        <taxon>Vibrionaceae</taxon>
        <taxon>Vibrio</taxon>
    </lineage>
</organism>
<dbReference type="Gene3D" id="2.40.10.10">
    <property type="entry name" value="Trypsin-like serine proteases"/>
    <property type="match status" value="1"/>
</dbReference>
<dbReference type="AlphaFoldDB" id="A0A7Y3ZZE6"/>
<evidence type="ECO:0000259" key="2">
    <source>
        <dbReference type="PROSITE" id="PS50240"/>
    </source>
</evidence>
<dbReference type="PROSITE" id="PS50240">
    <property type="entry name" value="TRYPSIN_DOM"/>
    <property type="match status" value="1"/>
</dbReference>
<evidence type="ECO:0000313" key="4">
    <source>
        <dbReference type="Proteomes" id="UP000565719"/>
    </source>
</evidence>
<gene>
    <name evidence="3" type="ORF">F0225_09950</name>
</gene>
<dbReference type="SMART" id="SM00020">
    <property type="entry name" value="Tryp_SPc"/>
    <property type="match status" value="1"/>
</dbReference>
<dbReference type="EMBL" id="VTXC01000023">
    <property type="protein sequence ID" value="NOH71656.1"/>
    <property type="molecule type" value="Genomic_DNA"/>
</dbReference>
<dbReference type="Pfam" id="PF00089">
    <property type="entry name" value="Trypsin"/>
    <property type="match status" value="1"/>
</dbReference>
<dbReference type="PANTHER" id="PTHR24276:SF98">
    <property type="entry name" value="FI18310P1-RELATED"/>
    <property type="match status" value="1"/>
</dbReference>
<proteinExistence type="predicted"/>
<dbReference type="Proteomes" id="UP000565719">
    <property type="component" value="Unassembled WGS sequence"/>
</dbReference>
<accession>A0A7Y3ZZE6</accession>